<feature type="repeat" description="WD" evidence="6">
    <location>
        <begin position="129"/>
        <end position="170"/>
    </location>
</feature>
<feature type="repeat" description="WD" evidence="6">
    <location>
        <begin position="283"/>
        <end position="319"/>
    </location>
</feature>
<dbReference type="PROSITE" id="PS50294">
    <property type="entry name" value="WD_REPEATS_REGION"/>
    <property type="match status" value="1"/>
</dbReference>
<reference evidence="7" key="1">
    <citation type="submission" date="2020-10" db="EMBL/GenBank/DDBJ databases">
        <title>Unveiling of a novel bifunctional photoreceptor, Dualchrome1, isolated from a cosmopolitan green alga.</title>
        <authorList>
            <person name="Suzuki S."/>
            <person name="Kawachi M."/>
        </authorList>
    </citation>
    <scope>NUCLEOTIDE SEQUENCE</scope>
    <source>
        <strain evidence="7">NIES 2893</strain>
    </source>
</reference>
<dbReference type="InterPro" id="IPR036322">
    <property type="entry name" value="WD40_repeat_dom_sf"/>
</dbReference>
<dbReference type="GO" id="GO:0016070">
    <property type="term" value="P:RNA metabolic process"/>
    <property type="evidence" value="ECO:0007669"/>
    <property type="project" value="UniProtKB-ARBA"/>
</dbReference>
<dbReference type="GO" id="GO:0003682">
    <property type="term" value="F:chromatin binding"/>
    <property type="evidence" value="ECO:0007669"/>
    <property type="project" value="TreeGrafter"/>
</dbReference>
<keyword evidence="5" id="KW-0539">Nucleus</keyword>
<proteinExistence type="inferred from homology"/>
<evidence type="ECO:0000313" key="8">
    <source>
        <dbReference type="Proteomes" id="UP000660262"/>
    </source>
</evidence>
<name>A0A830HIQ1_9CHLO</name>
<dbReference type="PANTHER" id="PTHR19861:SF0">
    <property type="entry name" value="WD REPEAT-CONTAINING PROTEIN 82"/>
    <property type="match status" value="1"/>
</dbReference>
<dbReference type="InterPro" id="IPR015943">
    <property type="entry name" value="WD40/YVTN_repeat-like_dom_sf"/>
</dbReference>
<dbReference type="EMBL" id="BNJQ01000013">
    <property type="protein sequence ID" value="GHP06625.1"/>
    <property type="molecule type" value="Genomic_DNA"/>
</dbReference>
<dbReference type="InterPro" id="IPR001680">
    <property type="entry name" value="WD40_rpt"/>
</dbReference>
<comment type="caution">
    <text evidence="7">The sequence shown here is derived from an EMBL/GenBank/DDBJ whole genome shotgun (WGS) entry which is preliminary data.</text>
</comment>
<dbReference type="Proteomes" id="UP000660262">
    <property type="component" value="Unassembled WGS sequence"/>
</dbReference>
<dbReference type="GO" id="GO:0048188">
    <property type="term" value="C:Set1C/COMPASS complex"/>
    <property type="evidence" value="ECO:0007669"/>
    <property type="project" value="TreeGrafter"/>
</dbReference>
<sequence>MVSVTSHLVASMQMAKVFKPPVHAHSHSSPQFAATSQYVVNALDFHAAADVLVASRDDDTIRIYNTNTGNFVAELGLKKYGCSLVRFTHHHASVLHASNKEVGGDTEAVEKSHALRYLSLHDNQYLQYFYGHVQKVTSLDMAPMNDLFMSSSEDRSVRLWDLRKNKSVDVIATGPHPVAAYDRQGLVFAVGGPGGNVKLYDVRSYKKPFAVFQVPADRLQTVNAMAWGVTPDNVPCTRVKFSMDGKALLLSFDGAWVMLDAYEGKVKAAASTRGENDDMSPGSALTEASLSPDGKYVVAGCADRRIRAWSHDNADPMQPLQPFATFDGHAGVPRCVKWAPRRLLMASACSAVALWLPWHVPNS</sequence>
<dbReference type="PROSITE" id="PS50082">
    <property type="entry name" value="WD_REPEATS_2"/>
    <property type="match status" value="2"/>
</dbReference>
<comment type="similarity">
    <text evidence="2">Belongs to the WD repeat SWD2 family.</text>
</comment>
<evidence type="ECO:0000256" key="5">
    <source>
        <dbReference type="ARBA" id="ARBA00023242"/>
    </source>
</evidence>
<gene>
    <name evidence="7" type="ORF">PPROV_000537000</name>
</gene>
<dbReference type="InterPro" id="IPR037867">
    <property type="entry name" value="Swd2/WDR82"/>
</dbReference>
<evidence type="ECO:0000256" key="4">
    <source>
        <dbReference type="ARBA" id="ARBA00022737"/>
    </source>
</evidence>
<dbReference type="SMART" id="SM00320">
    <property type="entry name" value="WD40"/>
    <property type="match status" value="5"/>
</dbReference>
<protein>
    <recommendedName>
        <fullName evidence="9">Anaphase-promoting complex subunit 4 WD40 domain-containing protein</fullName>
    </recommendedName>
</protein>
<dbReference type="Pfam" id="PF00400">
    <property type="entry name" value="WD40"/>
    <property type="match status" value="3"/>
</dbReference>
<dbReference type="AlphaFoldDB" id="A0A830HIQ1"/>
<evidence type="ECO:0000256" key="6">
    <source>
        <dbReference type="PROSITE-ProRule" id="PRU00221"/>
    </source>
</evidence>
<dbReference type="SUPFAM" id="SSF50978">
    <property type="entry name" value="WD40 repeat-like"/>
    <property type="match status" value="1"/>
</dbReference>
<keyword evidence="8" id="KW-1185">Reference proteome</keyword>
<dbReference type="OrthoDB" id="27537at2759"/>
<accession>A0A830HIQ1</accession>
<comment type="subcellular location">
    <subcellularLocation>
        <location evidence="1">Nucleus</location>
    </subcellularLocation>
</comment>
<evidence type="ECO:0000313" key="7">
    <source>
        <dbReference type="EMBL" id="GHP06625.1"/>
    </source>
</evidence>
<evidence type="ECO:0000256" key="1">
    <source>
        <dbReference type="ARBA" id="ARBA00004123"/>
    </source>
</evidence>
<evidence type="ECO:0000256" key="2">
    <source>
        <dbReference type="ARBA" id="ARBA00005616"/>
    </source>
</evidence>
<organism evidence="7 8">
    <name type="scientific">Pycnococcus provasolii</name>
    <dbReference type="NCBI Taxonomy" id="41880"/>
    <lineage>
        <taxon>Eukaryota</taxon>
        <taxon>Viridiplantae</taxon>
        <taxon>Chlorophyta</taxon>
        <taxon>Pseudoscourfieldiophyceae</taxon>
        <taxon>Pseudoscourfieldiales</taxon>
        <taxon>Pycnococcaceae</taxon>
        <taxon>Pycnococcus</taxon>
    </lineage>
</organism>
<evidence type="ECO:0008006" key="9">
    <source>
        <dbReference type="Google" id="ProtNLM"/>
    </source>
</evidence>
<evidence type="ECO:0000256" key="3">
    <source>
        <dbReference type="ARBA" id="ARBA00022574"/>
    </source>
</evidence>
<dbReference type="PANTHER" id="PTHR19861">
    <property type="entry name" value="WD40 REPEAT PROTEIN SWD2"/>
    <property type="match status" value="1"/>
</dbReference>
<dbReference type="Gene3D" id="2.130.10.10">
    <property type="entry name" value="YVTN repeat-like/Quinoprotein amine dehydrogenase"/>
    <property type="match status" value="2"/>
</dbReference>
<keyword evidence="3 6" id="KW-0853">WD repeat</keyword>
<keyword evidence="4" id="KW-0677">Repeat</keyword>